<accession>A0A8X6F3F9</accession>
<feature type="non-terminal residue" evidence="1">
    <location>
        <position position="64"/>
    </location>
</feature>
<evidence type="ECO:0000313" key="1">
    <source>
        <dbReference type="EMBL" id="GFQ70090.1"/>
    </source>
</evidence>
<name>A0A8X6F3F9_TRICU</name>
<protein>
    <submittedName>
        <fullName evidence="1">Uncharacterized protein</fullName>
    </submittedName>
</protein>
<evidence type="ECO:0000313" key="2">
    <source>
        <dbReference type="Proteomes" id="UP000887116"/>
    </source>
</evidence>
<proteinExistence type="predicted"/>
<dbReference type="AlphaFoldDB" id="A0A8X6F3F9"/>
<comment type="caution">
    <text evidence="1">The sequence shown here is derived from an EMBL/GenBank/DDBJ whole genome shotgun (WGS) entry which is preliminary data.</text>
</comment>
<organism evidence="1 2">
    <name type="scientific">Trichonephila clavata</name>
    <name type="common">Joro spider</name>
    <name type="synonym">Nephila clavata</name>
    <dbReference type="NCBI Taxonomy" id="2740835"/>
    <lineage>
        <taxon>Eukaryota</taxon>
        <taxon>Metazoa</taxon>
        <taxon>Ecdysozoa</taxon>
        <taxon>Arthropoda</taxon>
        <taxon>Chelicerata</taxon>
        <taxon>Arachnida</taxon>
        <taxon>Araneae</taxon>
        <taxon>Araneomorphae</taxon>
        <taxon>Entelegynae</taxon>
        <taxon>Araneoidea</taxon>
        <taxon>Nephilidae</taxon>
        <taxon>Trichonephila</taxon>
    </lineage>
</organism>
<keyword evidence="2" id="KW-1185">Reference proteome</keyword>
<sequence length="64" mass="6786">MHGCSDPAAVCRPMLGKISPCALPYHIPPVSAESVLIDNLEFTTTGLNYVCVYSPTIAQPPGLQ</sequence>
<gene>
    <name evidence="1" type="ORF">TNCT_194291</name>
</gene>
<dbReference type="EMBL" id="BMAO01020811">
    <property type="protein sequence ID" value="GFQ70090.1"/>
    <property type="molecule type" value="Genomic_DNA"/>
</dbReference>
<reference evidence="1" key="1">
    <citation type="submission" date="2020-07" db="EMBL/GenBank/DDBJ databases">
        <title>Multicomponent nature underlies the extraordinary mechanical properties of spider dragline silk.</title>
        <authorList>
            <person name="Kono N."/>
            <person name="Nakamura H."/>
            <person name="Mori M."/>
            <person name="Yoshida Y."/>
            <person name="Ohtoshi R."/>
            <person name="Malay A.D."/>
            <person name="Moran D.A.P."/>
            <person name="Tomita M."/>
            <person name="Numata K."/>
            <person name="Arakawa K."/>
        </authorList>
    </citation>
    <scope>NUCLEOTIDE SEQUENCE</scope>
</reference>
<dbReference type="Proteomes" id="UP000887116">
    <property type="component" value="Unassembled WGS sequence"/>
</dbReference>